<evidence type="ECO:0000313" key="9">
    <source>
        <dbReference type="Proteomes" id="UP001597182"/>
    </source>
</evidence>
<evidence type="ECO:0000256" key="6">
    <source>
        <dbReference type="SAM" id="Phobius"/>
    </source>
</evidence>
<dbReference type="Proteomes" id="UP001597182">
    <property type="component" value="Unassembled WGS sequence"/>
</dbReference>
<feature type="transmembrane region" description="Helical" evidence="6">
    <location>
        <begin position="172"/>
        <end position="190"/>
    </location>
</feature>
<proteinExistence type="predicted"/>
<accession>A0ABW3VCH4</accession>
<dbReference type="InterPro" id="IPR050189">
    <property type="entry name" value="MFS_Efflux_Transporters"/>
</dbReference>
<feature type="transmembrane region" description="Helical" evidence="6">
    <location>
        <begin position="49"/>
        <end position="69"/>
    </location>
</feature>
<dbReference type="SUPFAM" id="SSF103473">
    <property type="entry name" value="MFS general substrate transporter"/>
    <property type="match status" value="1"/>
</dbReference>
<evidence type="ECO:0000313" key="8">
    <source>
        <dbReference type="EMBL" id="MFD1232962.1"/>
    </source>
</evidence>
<protein>
    <submittedName>
        <fullName evidence="8">MFS transporter</fullName>
    </submittedName>
</protein>
<evidence type="ECO:0000256" key="2">
    <source>
        <dbReference type="ARBA" id="ARBA00022475"/>
    </source>
</evidence>
<evidence type="ECO:0000259" key="7">
    <source>
        <dbReference type="PROSITE" id="PS50850"/>
    </source>
</evidence>
<evidence type="ECO:0000256" key="3">
    <source>
        <dbReference type="ARBA" id="ARBA00022692"/>
    </source>
</evidence>
<comment type="caution">
    <text evidence="8">The sequence shown here is derived from an EMBL/GenBank/DDBJ whole genome shotgun (WGS) entry which is preliminary data.</text>
</comment>
<evidence type="ECO:0000256" key="5">
    <source>
        <dbReference type="ARBA" id="ARBA00023136"/>
    </source>
</evidence>
<dbReference type="Gene3D" id="1.20.1250.20">
    <property type="entry name" value="MFS general substrate transporter like domains"/>
    <property type="match status" value="1"/>
</dbReference>
<keyword evidence="4 6" id="KW-1133">Transmembrane helix</keyword>
<feature type="domain" description="Major facilitator superfamily (MFS) profile" evidence="7">
    <location>
        <begin position="20"/>
        <end position="392"/>
    </location>
</feature>
<keyword evidence="9" id="KW-1185">Reference proteome</keyword>
<dbReference type="PANTHER" id="PTHR43124:SF3">
    <property type="entry name" value="CHLORAMPHENICOL EFFLUX PUMP RV0191"/>
    <property type="match status" value="1"/>
</dbReference>
<evidence type="ECO:0000256" key="1">
    <source>
        <dbReference type="ARBA" id="ARBA00004651"/>
    </source>
</evidence>
<keyword evidence="3 6" id="KW-0812">Transmembrane</keyword>
<feature type="transmembrane region" description="Helical" evidence="6">
    <location>
        <begin position="246"/>
        <end position="265"/>
    </location>
</feature>
<feature type="transmembrane region" description="Helical" evidence="6">
    <location>
        <begin position="277"/>
        <end position="295"/>
    </location>
</feature>
<feature type="transmembrane region" description="Helical" evidence="6">
    <location>
        <begin position="301"/>
        <end position="320"/>
    </location>
</feature>
<feature type="transmembrane region" description="Helical" evidence="6">
    <location>
        <begin position="89"/>
        <end position="109"/>
    </location>
</feature>
<gene>
    <name evidence="8" type="ORF">ACFQ34_06660</name>
</gene>
<keyword evidence="5 6" id="KW-0472">Membrane</keyword>
<feature type="transmembrane region" description="Helical" evidence="6">
    <location>
        <begin position="367"/>
        <end position="390"/>
    </location>
</feature>
<comment type="subcellular location">
    <subcellularLocation>
        <location evidence="1">Cell membrane</location>
        <topology evidence="1">Multi-pass membrane protein</topology>
    </subcellularLocation>
</comment>
<organism evidence="8 9">
    <name type="scientific">Pseudonocardia benzenivorans</name>
    <dbReference type="NCBI Taxonomy" id="228005"/>
    <lineage>
        <taxon>Bacteria</taxon>
        <taxon>Bacillati</taxon>
        <taxon>Actinomycetota</taxon>
        <taxon>Actinomycetes</taxon>
        <taxon>Pseudonocardiales</taxon>
        <taxon>Pseudonocardiaceae</taxon>
        <taxon>Pseudonocardia</taxon>
    </lineage>
</organism>
<sequence length="399" mass="40286">MSATSGVPARPDLPDDAPARVRLLQAAALTSTFDRFALAPLLIEIGRDLGVSLAAVAAVASGYYLAYGLMQPLWGLLSDRLGRVRVMRIALAGTALAAVVSVVAPTLAVLAVSRVVAGAMVAALIPTTLVYVGDTWPVAVRQRPLSDLLAASSLGTAAATVGAGVVAELVGWRAVFGLTGVAAAVLWVALRRLPEPERAPPGALLAPLGLVARSGWAWVVLGLAFVEGAVALGTLTFLAPAVQGLGWSPGVAGLVAAAYGIAALLTSRLVRRLVGRVSPVVLAAVGGGVLAVAWVPPAVSVGVATILASGLLLGVAWAFLHTTLQTWATEVVPRARAAAVSLFAAVLFLGSSVGTALAAPLADAGDYPTLFGVALTAAVPDAVAAFLAGARYARAHRRR</sequence>
<dbReference type="RefSeq" id="WP_379652819.1">
    <property type="nucleotide sequence ID" value="NZ_JBHTMB010000045.1"/>
</dbReference>
<dbReference type="PROSITE" id="PS50850">
    <property type="entry name" value="MFS"/>
    <property type="match status" value="1"/>
</dbReference>
<dbReference type="EMBL" id="JBHTMB010000045">
    <property type="protein sequence ID" value="MFD1232962.1"/>
    <property type="molecule type" value="Genomic_DNA"/>
</dbReference>
<dbReference type="InterPro" id="IPR036259">
    <property type="entry name" value="MFS_trans_sf"/>
</dbReference>
<dbReference type="InterPro" id="IPR020846">
    <property type="entry name" value="MFS_dom"/>
</dbReference>
<dbReference type="PANTHER" id="PTHR43124">
    <property type="entry name" value="PURINE EFFLUX PUMP PBUE"/>
    <property type="match status" value="1"/>
</dbReference>
<evidence type="ECO:0000256" key="4">
    <source>
        <dbReference type="ARBA" id="ARBA00022989"/>
    </source>
</evidence>
<feature type="transmembrane region" description="Helical" evidence="6">
    <location>
        <begin position="340"/>
        <end position="361"/>
    </location>
</feature>
<keyword evidence="2" id="KW-1003">Cell membrane</keyword>
<feature type="transmembrane region" description="Helical" evidence="6">
    <location>
        <begin position="115"/>
        <end position="133"/>
    </location>
</feature>
<dbReference type="InterPro" id="IPR011701">
    <property type="entry name" value="MFS"/>
</dbReference>
<dbReference type="Pfam" id="PF07690">
    <property type="entry name" value="MFS_1"/>
    <property type="match status" value="1"/>
</dbReference>
<name>A0ABW3VCH4_9PSEU</name>
<reference evidence="9" key="1">
    <citation type="journal article" date="2019" name="Int. J. Syst. Evol. Microbiol.">
        <title>The Global Catalogue of Microorganisms (GCM) 10K type strain sequencing project: providing services to taxonomists for standard genome sequencing and annotation.</title>
        <authorList>
            <consortium name="The Broad Institute Genomics Platform"/>
            <consortium name="The Broad Institute Genome Sequencing Center for Infectious Disease"/>
            <person name="Wu L."/>
            <person name="Ma J."/>
        </authorList>
    </citation>
    <scope>NUCLEOTIDE SEQUENCE [LARGE SCALE GENOMIC DNA]</scope>
    <source>
        <strain evidence="9">CCUG 49018</strain>
    </source>
</reference>
<feature type="transmembrane region" description="Helical" evidence="6">
    <location>
        <begin position="145"/>
        <end position="166"/>
    </location>
</feature>